<proteinExistence type="predicted"/>
<organism evidence="2 3">
    <name type="scientific">Ruminococcus hominis</name>
    <dbReference type="NCBI Taxonomy" id="2763065"/>
    <lineage>
        <taxon>Bacteria</taxon>
        <taxon>Bacillati</taxon>
        <taxon>Bacillota</taxon>
        <taxon>Clostridia</taxon>
        <taxon>Eubacteriales</taxon>
        <taxon>Oscillospiraceae</taxon>
        <taxon>Ruminococcus</taxon>
    </lineage>
</organism>
<name>A0ABR7GAI5_9FIRM</name>
<dbReference type="RefSeq" id="WP_147577621.1">
    <property type="nucleotide sequence ID" value="NZ_JACOPE010000001.1"/>
</dbReference>
<sequence>MSFSYKPLWKLLIDYDMSKKDLMKATDISKSTMDKMGRGEQVSMEIIDRLCNYFECKVENVIQHCYDKEDR</sequence>
<accession>A0ABR7GAI5</accession>
<evidence type="ECO:0000313" key="3">
    <source>
        <dbReference type="Proteomes" id="UP000631576"/>
    </source>
</evidence>
<dbReference type="InterPro" id="IPR010982">
    <property type="entry name" value="Lambda_DNA-bd_dom_sf"/>
</dbReference>
<dbReference type="CDD" id="cd00093">
    <property type="entry name" value="HTH_XRE"/>
    <property type="match status" value="1"/>
</dbReference>
<feature type="domain" description="HTH cro/C1-type" evidence="1">
    <location>
        <begin position="8"/>
        <end position="61"/>
    </location>
</feature>
<evidence type="ECO:0000259" key="1">
    <source>
        <dbReference type="Pfam" id="PF13443"/>
    </source>
</evidence>
<gene>
    <name evidence="2" type="ORF">H8S40_13045</name>
</gene>
<dbReference type="InterPro" id="IPR001387">
    <property type="entry name" value="Cro/C1-type_HTH"/>
</dbReference>
<keyword evidence="3" id="KW-1185">Reference proteome</keyword>
<dbReference type="Gene3D" id="1.10.260.40">
    <property type="entry name" value="lambda repressor-like DNA-binding domains"/>
    <property type="match status" value="1"/>
</dbReference>
<dbReference type="EMBL" id="JACOPE010000001">
    <property type="protein sequence ID" value="MBC5684444.1"/>
    <property type="molecule type" value="Genomic_DNA"/>
</dbReference>
<dbReference type="SUPFAM" id="SSF47413">
    <property type="entry name" value="lambda repressor-like DNA-binding domains"/>
    <property type="match status" value="1"/>
</dbReference>
<evidence type="ECO:0000313" key="2">
    <source>
        <dbReference type="EMBL" id="MBC5684444.1"/>
    </source>
</evidence>
<protein>
    <submittedName>
        <fullName evidence="2">Helix-turn-helix transcriptional regulator</fullName>
    </submittedName>
</protein>
<dbReference type="Pfam" id="PF13443">
    <property type="entry name" value="HTH_26"/>
    <property type="match status" value="1"/>
</dbReference>
<dbReference type="Proteomes" id="UP000631576">
    <property type="component" value="Unassembled WGS sequence"/>
</dbReference>
<comment type="caution">
    <text evidence="2">The sequence shown here is derived from an EMBL/GenBank/DDBJ whole genome shotgun (WGS) entry which is preliminary data.</text>
</comment>
<reference evidence="2 3" key="1">
    <citation type="submission" date="2020-08" db="EMBL/GenBank/DDBJ databases">
        <title>Genome public.</title>
        <authorList>
            <person name="Liu C."/>
            <person name="Sun Q."/>
        </authorList>
    </citation>
    <scope>NUCLEOTIDE SEQUENCE [LARGE SCALE GENOMIC DNA]</scope>
    <source>
        <strain evidence="2 3">NSJ-13</strain>
    </source>
</reference>